<dbReference type="Proteomes" id="UP000464178">
    <property type="component" value="Chromosome"/>
</dbReference>
<keyword evidence="2" id="KW-1185">Reference proteome</keyword>
<evidence type="ECO:0008006" key="3">
    <source>
        <dbReference type="Google" id="ProtNLM"/>
    </source>
</evidence>
<name>A0A6P2D777_9BACT</name>
<dbReference type="EMBL" id="LR593886">
    <property type="protein sequence ID" value="VTR96326.1"/>
    <property type="molecule type" value="Genomic_DNA"/>
</dbReference>
<proteinExistence type="predicted"/>
<gene>
    <name evidence="1" type="ORF">SOIL9_13880</name>
</gene>
<dbReference type="KEGG" id="gms:SOIL9_13880"/>
<evidence type="ECO:0000313" key="1">
    <source>
        <dbReference type="EMBL" id="VTR96326.1"/>
    </source>
</evidence>
<evidence type="ECO:0000313" key="2">
    <source>
        <dbReference type="Proteomes" id="UP000464178"/>
    </source>
</evidence>
<sequence>MTEAEWLACEDLDRRLTFLCGKETQRKLRLFGIACCRGTVDEITHRRNQPALALAERFADGFATQSERRKQYALLTSDAGDYAPDVCVVSVLHRHASFAAREASYWALVVAGVVADNLVRTQDERPPAIQWAHAQEAARQTDLIRDIFGNPFRPVTFSPDWGTSTAVALASQMYESRDFGAMPILADALQDAGCDNTDVLDHCRDPGPHVRGCWVVDLVLGKE</sequence>
<reference evidence="1 2" key="1">
    <citation type="submission" date="2019-05" db="EMBL/GenBank/DDBJ databases">
        <authorList>
            <consortium name="Science for Life Laboratories"/>
        </authorList>
    </citation>
    <scope>NUCLEOTIDE SEQUENCE [LARGE SCALE GENOMIC DNA]</scope>
    <source>
        <strain evidence="1">Soil9</strain>
    </source>
</reference>
<protein>
    <recommendedName>
        <fullName evidence="3">SMI1/KNR4 family protein</fullName>
    </recommendedName>
</protein>
<accession>A0A6P2D777</accession>
<dbReference type="AlphaFoldDB" id="A0A6P2D777"/>
<organism evidence="1 2">
    <name type="scientific">Gemmata massiliana</name>
    <dbReference type="NCBI Taxonomy" id="1210884"/>
    <lineage>
        <taxon>Bacteria</taxon>
        <taxon>Pseudomonadati</taxon>
        <taxon>Planctomycetota</taxon>
        <taxon>Planctomycetia</taxon>
        <taxon>Gemmatales</taxon>
        <taxon>Gemmataceae</taxon>
        <taxon>Gemmata</taxon>
    </lineage>
</organism>